<evidence type="ECO:0000256" key="7">
    <source>
        <dbReference type="ARBA" id="ARBA00022984"/>
    </source>
</evidence>
<keyword evidence="3" id="KW-0963">Cytoplasm</keyword>
<evidence type="ECO:0000256" key="13">
    <source>
        <dbReference type="ARBA" id="ARBA00042443"/>
    </source>
</evidence>
<keyword evidence="6" id="KW-0133">Cell shape</keyword>
<gene>
    <name evidence="17" type="ORF">HSBAA_63540</name>
</gene>
<dbReference type="InterPro" id="IPR036968">
    <property type="entry name" value="Enolpyruvate_Tfrase_sf"/>
</dbReference>
<comment type="catalytic activity">
    <reaction evidence="15">
        <text>phosphoenolpyruvate + UDP-N-acetyl-alpha-D-glucosamine = UDP-N-acetyl-3-O-(1-carboxyvinyl)-alpha-D-glucosamine + phosphate</text>
        <dbReference type="Rhea" id="RHEA:18681"/>
        <dbReference type="ChEBI" id="CHEBI:43474"/>
        <dbReference type="ChEBI" id="CHEBI:57705"/>
        <dbReference type="ChEBI" id="CHEBI:58702"/>
        <dbReference type="ChEBI" id="CHEBI:68483"/>
        <dbReference type="EC" id="2.5.1.7"/>
    </reaction>
</comment>
<evidence type="ECO:0000256" key="1">
    <source>
        <dbReference type="ARBA" id="ARBA00004496"/>
    </source>
</evidence>
<keyword evidence="4" id="KW-0132">Cell division</keyword>
<evidence type="ECO:0000313" key="17">
    <source>
        <dbReference type="EMBL" id="BBI65048.1"/>
    </source>
</evidence>
<dbReference type="PANTHER" id="PTHR43783">
    <property type="entry name" value="UDP-N-ACETYLGLUCOSAMINE 1-CARBOXYVINYLTRANSFERASE"/>
    <property type="match status" value="1"/>
</dbReference>
<comment type="similarity">
    <text evidence="10">Belongs to the EPSP synthase family. MurA subfamily.</text>
</comment>
<keyword evidence="8" id="KW-0131">Cell cycle</keyword>
<evidence type="ECO:0000256" key="14">
    <source>
        <dbReference type="ARBA" id="ARBA00042842"/>
    </source>
</evidence>
<dbReference type="Gene3D" id="3.65.10.10">
    <property type="entry name" value="Enolpyruvate transferase domain"/>
    <property type="match status" value="1"/>
</dbReference>
<keyword evidence="5" id="KW-0808">Transferase</keyword>
<comment type="subcellular location">
    <subcellularLocation>
        <location evidence="1">Cytoplasm</location>
    </subcellularLocation>
</comment>
<dbReference type="PANTHER" id="PTHR43783:SF1">
    <property type="entry name" value="UDP-N-ACETYLGLUCOSAMINE 1-CARBOXYVINYLTRANSFERASE"/>
    <property type="match status" value="1"/>
</dbReference>
<dbReference type="EC" id="2.5.1.7" evidence="11"/>
<dbReference type="AlphaFoldDB" id="A0A455UL20"/>
<dbReference type="GO" id="GO:0071555">
    <property type="term" value="P:cell wall organization"/>
    <property type="evidence" value="ECO:0007669"/>
    <property type="project" value="UniProtKB-KW"/>
</dbReference>
<dbReference type="InterPro" id="IPR050068">
    <property type="entry name" value="MurA_subfamily"/>
</dbReference>
<reference evidence="17 18" key="1">
    <citation type="journal article" date="2019" name="Microbiol. Resour. Announc.">
        <title>Complete Genome Sequence of Halomonas sulfidaeris Strain Esulfide1 Isolated from a Metal Sulfide Rock at a Depth of 2,200 Meters, Obtained Using Nanopore Sequencing.</title>
        <authorList>
            <person name="Saito M."/>
            <person name="Nishigata A."/>
            <person name="Galipon J."/>
            <person name="Arakawa K."/>
        </authorList>
    </citation>
    <scope>NUCLEOTIDE SEQUENCE [LARGE SCALE GENOMIC DNA]</scope>
    <source>
        <strain evidence="17 18">ATCC BAA-803</strain>
    </source>
</reference>
<dbReference type="GO" id="GO:0008760">
    <property type="term" value="F:UDP-N-acetylglucosamine 1-carboxyvinyltransferase activity"/>
    <property type="evidence" value="ECO:0007669"/>
    <property type="project" value="UniProtKB-EC"/>
</dbReference>
<dbReference type="KEGG" id="hsr:HSBAA_63540"/>
<evidence type="ECO:0000256" key="3">
    <source>
        <dbReference type="ARBA" id="ARBA00022490"/>
    </source>
</evidence>
<evidence type="ECO:0000256" key="11">
    <source>
        <dbReference type="ARBA" id="ARBA00039108"/>
    </source>
</evidence>
<evidence type="ECO:0000256" key="6">
    <source>
        <dbReference type="ARBA" id="ARBA00022960"/>
    </source>
</evidence>
<protein>
    <recommendedName>
        <fullName evidence="12">UDP-N-acetylglucosamine 1-carboxyvinyltransferase</fullName>
        <ecNumber evidence="11">2.5.1.7</ecNumber>
    </recommendedName>
    <alternativeName>
        <fullName evidence="13">Enoylpyruvate transferase</fullName>
    </alternativeName>
    <alternativeName>
        <fullName evidence="14">UDP-N-acetylglucosamine enolpyruvyl transferase</fullName>
    </alternativeName>
</protein>
<dbReference type="SUPFAM" id="SSF55205">
    <property type="entry name" value="EPT/RTPC-like"/>
    <property type="match status" value="1"/>
</dbReference>
<dbReference type="EMBL" id="AP019514">
    <property type="protein sequence ID" value="BBI65048.1"/>
    <property type="molecule type" value="Genomic_DNA"/>
</dbReference>
<evidence type="ECO:0000256" key="2">
    <source>
        <dbReference type="ARBA" id="ARBA00004752"/>
    </source>
</evidence>
<dbReference type="GO" id="GO:0009252">
    <property type="term" value="P:peptidoglycan biosynthetic process"/>
    <property type="evidence" value="ECO:0007669"/>
    <property type="project" value="UniProtKB-KW"/>
</dbReference>
<sequence>MKVVISGPQALNGTVAVSGAKNSATRVLAAALLSSGQITLRNFPLLLEDVKAKIKFMRMMGACIEENFASSEIELSASSISTDKIVDFDLPIRTTYLLAAGALAHNKKVKIPYPGGCKIGSRGYDLHLMVWKQLGCKVEEWPEYILVEGELTGSS</sequence>
<evidence type="ECO:0000256" key="9">
    <source>
        <dbReference type="ARBA" id="ARBA00023316"/>
    </source>
</evidence>
<evidence type="ECO:0000256" key="4">
    <source>
        <dbReference type="ARBA" id="ARBA00022618"/>
    </source>
</evidence>
<keyword evidence="9" id="KW-0961">Cell wall biogenesis/degradation</keyword>
<evidence type="ECO:0000256" key="12">
    <source>
        <dbReference type="ARBA" id="ARBA00039754"/>
    </source>
</evidence>
<evidence type="ECO:0000259" key="16">
    <source>
        <dbReference type="Pfam" id="PF00275"/>
    </source>
</evidence>
<accession>A0A455UL20</accession>
<evidence type="ECO:0000256" key="8">
    <source>
        <dbReference type="ARBA" id="ARBA00023306"/>
    </source>
</evidence>
<feature type="domain" description="Enolpyruvate transferase" evidence="16">
    <location>
        <begin position="6"/>
        <end position="140"/>
    </location>
</feature>
<dbReference type="InterPro" id="IPR013792">
    <property type="entry name" value="RNA3'P_cycl/enolpyr_Trfase_a/b"/>
</dbReference>
<evidence type="ECO:0000256" key="5">
    <source>
        <dbReference type="ARBA" id="ARBA00022679"/>
    </source>
</evidence>
<evidence type="ECO:0000313" key="18">
    <source>
        <dbReference type="Proteomes" id="UP000320231"/>
    </source>
</evidence>
<dbReference type="Pfam" id="PF00275">
    <property type="entry name" value="EPSP_synthase"/>
    <property type="match status" value="1"/>
</dbReference>
<dbReference type="Proteomes" id="UP000320231">
    <property type="component" value="Chromosome"/>
</dbReference>
<organism evidence="17 18">
    <name type="scientific">Vreelandella sulfidaeris</name>
    <dbReference type="NCBI Taxonomy" id="115553"/>
    <lineage>
        <taxon>Bacteria</taxon>
        <taxon>Pseudomonadati</taxon>
        <taxon>Pseudomonadota</taxon>
        <taxon>Gammaproteobacteria</taxon>
        <taxon>Oceanospirillales</taxon>
        <taxon>Halomonadaceae</taxon>
        <taxon>Vreelandella</taxon>
    </lineage>
</organism>
<dbReference type="GO" id="GO:0051301">
    <property type="term" value="P:cell division"/>
    <property type="evidence" value="ECO:0007669"/>
    <property type="project" value="UniProtKB-KW"/>
</dbReference>
<evidence type="ECO:0000256" key="15">
    <source>
        <dbReference type="ARBA" id="ARBA00047527"/>
    </source>
</evidence>
<dbReference type="GO" id="GO:0008360">
    <property type="term" value="P:regulation of cell shape"/>
    <property type="evidence" value="ECO:0007669"/>
    <property type="project" value="UniProtKB-KW"/>
</dbReference>
<dbReference type="GO" id="GO:0005737">
    <property type="term" value="C:cytoplasm"/>
    <property type="evidence" value="ECO:0007669"/>
    <property type="project" value="UniProtKB-SubCell"/>
</dbReference>
<dbReference type="InterPro" id="IPR001986">
    <property type="entry name" value="Enolpyruvate_Tfrase_dom"/>
</dbReference>
<evidence type="ECO:0000256" key="10">
    <source>
        <dbReference type="ARBA" id="ARBA00038367"/>
    </source>
</evidence>
<keyword evidence="7" id="KW-0573">Peptidoglycan synthesis</keyword>
<name>A0A455UL20_9GAMM</name>
<proteinExistence type="inferred from homology"/>
<comment type="pathway">
    <text evidence="2">Cell wall biogenesis; peptidoglycan biosynthesis.</text>
</comment>